<proteinExistence type="predicted"/>
<accession>A0A6J1LZ38</accession>
<feature type="domain" description="C2H2-type" evidence="12">
    <location>
        <begin position="127"/>
        <end position="154"/>
    </location>
</feature>
<dbReference type="GeneID" id="111600675"/>
<dbReference type="FunFam" id="3.30.160.60:FF:002578">
    <property type="entry name" value="Blast:Zinc finger protein 568"/>
    <property type="match status" value="1"/>
</dbReference>
<dbReference type="Gene3D" id="3.30.160.60">
    <property type="entry name" value="Classic Zinc Finger"/>
    <property type="match status" value="5"/>
</dbReference>
<feature type="domain" description="C2H2-type" evidence="12">
    <location>
        <begin position="183"/>
        <end position="210"/>
    </location>
</feature>
<dbReference type="SUPFAM" id="SSF57667">
    <property type="entry name" value="beta-beta-alpha zinc fingers"/>
    <property type="match status" value="3"/>
</dbReference>
<dbReference type="GO" id="GO:0000977">
    <property type="term" value="F:RNA polymerase II transcription regulatory region sequence-specific DNA binding"/>
    <property type="evidence" value="ECO:0007669"/>
    <property type="project" value="TreeGrafter"/>
</dbReference>
<dbReference type="FunFam" id="3.30.160.60:FF:000097">
    <property type="entry name" value="Zinc finger protein"/>
    <property type="match status" value="1"/>
</dbReference>
<evidence type="ECO:0000256" key="4">
    <source>
        <dbReference type="ARBA" id="ARBA00022737"/>
    </source>
</evidence>
<feature type="domain" description="C2H2-type" evidence="12">
    <location>
        <begin position="71"/>
        <end position="98"/>
    </location>
</feature>
<evidence type="ECO:0000256" key="5">
    <source>
        <dbReference type="ARBA" id="ARBA00022771"/>
    </source>
</evidence>
<keyword evidence="4" id="KW-0677">Repeat</keyword>
<dbReference type="FunFam" id="3.30.160.60:FF:000925">
    <property type="entry name" value="Zinc finger protein 668"/>
    <property type="match status" value="1"/>
</dbReference>
<feature type="domain" description="C2H2-type" evidence="12">
    <location>
        <begin position="155"/>
        <end position="182"/>
    </location>
</feature>
<evidence type="ECO:0000259" key="12">
    <source>
        <dbReference type="PROSITE" id="PS50157"/>
    </source>
</evidence>
<keyword evidence="9" id="KW-0804">Transcription</keyword>
<dbReference type="Proteomes" id="UP000504633">
    <property type="component" value="Unplaced"/>
</dbReference>
<dbReference type="InterPro" id="IPR036236">
    <property type="entry name" value="Znf_C2H2_sf"/>
</dbReference>
<reference evidence="14" key="1">
    <citation type="submission" date="2025-08" db="UniProtKB">
        <authorList>
            <consortium name="RefSeq"/>
        </authorList>
    </citation>
    <scope>IDENTIFICATION</scope>
    <source>
        <strain evidence="14">15085-1641.00</strain>
        <tissue evidence="14">Whole body</tissue>
    </source>
</reference>
<sequence length="303" mass="35317">MDLLFPISAIQDIKPHRIDVVAAPKMAGIPVEFDETVVNQFSCKRCDRTFKSKRDQTLHRQEVHNHNKTTYECKLCAKNFCNSGNLDRHMKVHNDVRPFVCNICSKAFAQAVNLQRHYAVHSGERPYQCTFCNKSFTQQSNMKRHKMTHTGEKPFRCQRCGRYFSQLVNLKKHKLGHLNAKPYQCNYCEKGFTQLSNFKRHLQSHIKEGVDVDVPGAIQQATALARERLEAEQKPSFFECMICRAIFETFGDYEKHEGKCHEDHERSQLEVNQMSHMHTDDYLPMKFSVPDLDTHEIIIETTH</sequence>
<dbReference type="PROSITE" id="PS00028">
    <property type="entry name" value="ZINC_FINGER_C2H2_1"/>
    <property type="match status" value="7"/>
</dbReference>
<dbReference type="PROSITE" id="PS50157">
    <property type="entry name" value="ZINC_FINGER_C2H2_2"/>
    <property type="match status" value="6"/>
</dbReference>
<evidence type="ECO:0000256" key="11">
    <source>
        <dbReference type="PROSITE-ProRule" id="PRU00042"/>
    </source>
</evidence>
<evidence type="ECO:0000256" key="9">
    <source>
        <dbReference type="ARBA" id="ARBA00023163"/>
    </source>
</evidence>
<evidence type="ECO:0000256" key="3">
    <source>
        <dbReference type="ARBA" id="ARBA00022723"/>
    </source>
</evidence>
<protein>
    <submittedName>
        <fullName evidence="14">Zinc finger protein 239 isoform X1</fullName>
    </submittedName>
</protein>
<dbReference type="GO" id="GO:0000981">
    <property type="term" value="F:DNA-binding transcription factor activity, RNA polymerase II-specific"/>
    <property type="evidence" value="ECO:0007669"/>
    <property type="project" value="TreeGrafter"/>
</dbReference>
<dbReference type="GO" id="GO:0008270">
    <property type="term" value="F:zinc ion binding"/>
    <property type="evidence" value="ECO:0007669"/>
    <property type="project" value="UniProtKB-KW"/>
</dbReference>
<dbReference type="FunFam" id="3.30.160.60:FF:000450">
    <property type="entry name" value="PR domain zinc finger protein 14"/>
    <property type="match status" value="1"/>
</dbReference>
<name>A0A6J1LZ38_DROHY</name>
<dbReference type="RefSeq" id="XP_023172693.1">
    <property type="nucleotide sequence ID" value="XM_023316925.2"/>
</dbReference>
<dbReference type="KEGG" id="dhe:111600675"/>
<evidence type="ECO:0000256" key="6">
    <source>
        <dbReference type="ARBA" id="ARBA00022833"/>
    </source>
</evidence>
<comment type="subcellular location">
    <subcellularLocation>
        <location evidence="2">Nucleus</location>
    </subcellularLocation>
</comment>
<evidence type="ECO:0000256" key="7">
    <source>
        <dbReference type="ARBA" id="ARBA00023015"/>
    </source>
</evidence>
<dbReference type="InterPro" id="IPR013087">
    <property type="entry name" value="Znf_C2H2_type"/>
</dbReference>
<keyword evidence="10" id="KW-0539">Nucleus</keyword>
<keyword evidence="6" id="KW-0862">Zinc</keyword>
<dbReference type="PANTHER" id="PTHR24409:SF295">
    <property type="entry name" value="AZ2-RELATED"/>
    <property type="match status" value="1"/>
</dbReference>
<keyword evidence="3" id="KW-0479">Metal-binding</keyword>
<evidence type="ECO:0000313" key="14">
    <source>
        <dbReference type="RefSeq" id="XP_023172693.1"/>
    </source>
</evidence>
<keyword evidence="5 11" id="KW-0863">Zinc-finger</keyword>
<comment type="function">
    <text evidence="1">May be involved in transcriptional regulation.</text>
</comment>
<evidence type="ECO:0000256" key="10">
    <source>
        <dbReference type="ARBA" id="ARBA00023242"/>
    </source>
</evidence>
<feature type="domain" description="C2H2-type" evidence="12">
    <location>
        <begin position="99"/>
        <end position="126"/>
    </location>
</feature>
<gene>
    <name evidence="14" type="primary">LOC111600675</name>
</gene>
<keyword evidence="7" id="KW-0805">Transcription regulation</keyword>
<organism evidence="13 14">
    <name type="scientific">Drosophila hydei</name>
    <name type="common">Fruit fly</name>
    <dbReference type="NCBI Taxonomy" id="7224"/>
    <lineage>
        <taxon>Eukaryota</taxon>
        <taxon>Metazoa</taxon>
        <taxon>Ecdysozoa</taxon>
        <taxon>Arthropoda</taxon>
        <taxon>Hexapoda</taxon>
        <taxon>Insecta</taxon>
        <taxon>Pterygota</taxon>
        <taxon>Neoptera</taxon>
        <taxon>Endopterygota</taxon>
        <taxon>Diptera</taxon>
        <taxon>Brachycera</taxon>
        <taxon>Muscomorpha</taxon>
        <taxon>Ephydroidea</taxon>
        <taxon>Drosophilidae</taxon>
        <taxon>Drosophila</taxon>
    </lineage>
</organism>
<evidence type="ECO:0000256" key="2">
    <source>
        <dbReference type="ARBA" id="ARBA00004123"/>
    </source>
</evidence>
<dbReference type="AlphaFoldDB" id="A0A6J1LZ38"/>
<evidence type="ECO:0000313" key="13">
    <source>
        <dbReference type="Proteomes" id="UP000504633"/>
    </source>
</evidence>
<dbReference type="GO" id="GO:0005634">
    <property type="term" value="C:nucleus"/>
    <property type="evidence" value="ECO:0007669"/>
    <property type="project" value="UniProtKB-SubCell"/>
</dbReference>
<feature type="domain" description="C2H2-type" evidence="12">
    <location>
        <begin position="41"/>
        <end position="69"/>
    </location>
</feature>
<keyword evidence="13" id="KW-1185">Reference proteome</keyword>
<dbReference type="OrthoDB" id="8113227at2759"/>
<dbReference type="Pfam" id="PF00096">
    <property type="entry name" value="zf-C2H2"/>
    <property type="match status" value="5"/>
</dbReference>
<dbReference type="PANTHER" id="PTHR24409">
    <property type="entry name" value="ZINC FINGER PROTEIN 142"/>
    <property type="match status" value="1"/>
</dbReference>
<keyword evidence="8" id="KW-0238">DNA-binding</keyword>
<evidence type="ECO:0000256" key="8">
    <source>
        <dbReference type="ARBA" id="ARBA00023125"/>
    </source>
</evidence>
<evidence type="ECO:0000256" key="1">
    <source>
        <dbReference type="ARBA" id="ARBA00003767"/>
    </source>
</evidence>
<dbReference type="SMART" id="SM00355">
    <property type="entry name" value="ZnF_C2H2"/>
    <property type="match status" value="7"/>
</dbReference>